<name>A0A9D1XPJ8_9BACT</name>
<dbReference type="InterPro" id="IPR018873">
    <property type="entry name" value="KilA-N_DNA-bd_domain"/>
</dbReference>
<organism evidence="2 3">
    <name type="scientific">Candidatus Parabacteroides intestinigallinarum</name>
    <dbReference type="NCBI Taxonomy" id="2838722"/>
    <lineage>
        <taxon>Bacteria</taxon>
        <taxon>Pseudomonadati</taxon>
        <taxon>Bacteroidota</taxon>
        <taxon>Bacteroidia</taxon>
        <taxon>Bacteroidales</taxon>
        <taxon>Tannerellaceae</taxon>
        <taxon>Parabacteroides</taxon>
    </lineage>
</organism>
<evidence type="ECO:0000313" key="2">
    <source>
        <dbReference type="EMBL" id="HIX85095.1"/>
    </source>
</evidence>
<dbReference type="EMBL" id="DXEN01000005">
    <property type="protein sequence ID" value="HIX85095.1"/>
    <property type="molecule type" value="Genomic_DNA"/>
</dbReference>
<gene>
    <name evidence="2" type="ORF">H9848_00560</name>
</gene>
<dbReference type="AlphaFoldDB" id="A0A9D1XPJ8"/>
<dbReference type="Pfam" id="PF10543">
    <property type="entry name" value="ORF6N"/>
    <property type="match status" value="1"/>
</dbReference>
<protein>
    <submittedName>
        <fullName evidence="2">ORF6N domain-containing protein</fullName>
    </submittedName>
</protein>
<sequence length="77" mass="9168">MIRVIRSQQVMIDRDLDLLYGVETRVLNQTAKRNSKRFPDDFMFQLSKEDVEILKSQNVTSSWRDDRKLPYAFTEQG</sequence>
<accession>A0A9D1XPJ8</accession>
<comment type="caution">
    <text evidence="2">The sequence shown here is derived from an EMBL/GenBank/DDBJ whole genome shotgun (WGS) entry which is preliminary data.</text>
</comment>
<evidence type="ECO:0000313" key="3">
    <source>
        <dbReference type="Proteomes" id="UP000823847"/>
    </source>
</evidence>
<reference evidence="2" key="1">
    <citation type="journal article" date="2021" name="PeerJ">
        <title>Extensive microbial diversity within the chicken gut microbiome revealed by metagenomics and culture.</title>
        <authorList>
            <person name="Gilroy R."/>
            <person name="Ravi A."/>
            <person name="Getino M."/>
            <person name="Pursley I."/>
            <person name="Horton D.L."/>
            <person name="Alikhan N.F."/>
            <person name="Baker D."/>
            <person name="Gharbi K."/>
            <person name="Hall N."/>
            <person name="Watson M."/>
            <person name="Adriaenssens E.M."/>
            <person name="Foster-Nyarko E."/>
            <person name="Jarju S."/>
            <person name="Secka A."/>
            <person name="Antonio M."/>
            <person name="Oren A."/>
            <person name="Chaudhuri R.R."/>
            <person name="La Ragione R."/>
            <person name="Hildebrand F."/>
            <person name="Pallen M.J."/>
        </authorList>
    </citation>
    <scope>NUCLEOTIDE SEQUENCE</scope>
    <source>
        <strain evidence="2">ChiHecec2B26-12326</strain>
    </source>
</reference>
<feature type="domain" description="KilA-N DNA-binding" evidence="1">
    <location>
        <begin position="2"/>
        <end position="77"/>
    </location>
</feature>
<reference evidence="2" key="2">
    <citation type="submission" date="2021-04" db="EMBL/GenBank/DDBJ databases">
        <authorList>
            <person name="Gilroy R."/>
        </authorList>
    </citation>
    <scope>NUCLEOTIDE SEQUENCE</scope>
    <source>
        <strain evidence="2">ChiHecec2B26-12326</strain>
    </source>
</reference>
<proteinExistence type="predicted"/>
<evidence type="ECO:0000259" key="1">
    <source>
        <dbReference type="Pfam" id="PF10543"/>
    </source>
</evidence>
<dbReference type="Proteomes" id="UP000823847">
    <property type="component" value="Unassembled WGS sequence"/>
</dbReference>